<evidence type="ECO:0000256" key="1">
    <source>
        <dbReference type="ARBA" id="ARBA00004651"/>
    </source>
</evidence>
<comment type="subcellular location">
    <subcellularLocation>
        <location evidence="1">Cell membrane</location>
        <topology evidence="1">Multi-pass membrane protein</topology>
    </subcellularLocation>
</comment>
<feature type="transmembrane region" description="Helical" evidence="4">
    <location>
        <begin position="104"/>
        <end position="123"/>
    </location>
</feature>
<dbReference type="EMBL" id="FMZW01000069">
    <property type="protein sequence ID" value="SDF71227.1"/>
    <property type="molecule type" value="Genomic_DNA"/>
</dbReference>
<dbReference type="PANTHER" id="PTHR43081:SF17">
    <property type="entry name" value="BLL5647 PROTEIN"/>
    <property type="match status" value="1"/>
</dbReference>
<dbReference type="AlphaFoldDB" id="A0A1G7NBF3"/>
<feature type="transmembrane region" description="Helical" evidence="4">
    <location>
        <begin position="224"/>
        <end position="246"/>
    </location>
</feature>
<keyword evidence="2" id="KW-1003">Cell membrane</keyword>
<feature type="transmembrane region" description="Helical" evidence="4">
    <location>
        <begin position="69"/>
        <end position="92"/>
    </location>
</feature>
<keyword evidence="3 4" id="KW-0472">Membrane</keyword>
<dbReference type="PANTHER" id="PTHR43081">
    <property type="entry name" value="ADENYLATE CYCLASE, TERMINAL-DIFFERENTIATION SPECIFIC-RELATED"/>
    <property type="match status" value="1"/>
</dbReference>
<evidence type="ECO:0000259" key="5">
    <source>
        <dbReference type="PROSITE" id="PS50125"/>
    </source>
</evidence>
<feature type="transmembrane region" description="Helical" evidence="4">
    <location>
        <begin position="191"/>
        <end position="212"/>
    </location>
</feature>
<sequence>MDAINDRHSGAMRSIEPGISRFRVRFAPRNDGVGGMAESSDKNSAAEDTTVSADFHHALMREVMTTELLRIKVLIATAAALAAISLLVYFFAPEAVSRVWHGNLSPVYVFYVTIPLILFEIWVHGAISWHMRKGRDLPVIRRYIGVLVETSLPTVVLALHMNSMGPQEALGFVAPLIYFVFIILSTLRLDFWLSTFTGFVAAVELFYMAVFFHPSGGGAAETSIYYHAARSAIILICGMLAGAVGMQLRRQFAASIAAATARDRITNLFGQHVSPQVVERLMTEGAGTGSDIRRVAVMFVDFRSFTAGARTRSPQEVVDRLDGAFAVLVDILDRHGGIVNKFLGDGFLALFGAPFETGDAAHQAVAAAREMLAANERTNAATSWPLRIGIGIHIGEVVAGNIGSPRRKEYTVIGDTVNFAARLEALNKDLGSQFLISSAVRDALGDDCKDAVSRGEIPVRGYEHPVHVWQLG</sequence>
<dbReference type="GO" id="GO:0005886">
    <property type="term" value="C:plasma membrane"/>
    <property type="evidence" value="ECO:0007669"/>
    <property type="project" value="UniProtKB-SubCell"/>
</dbReference>
<dbReference type="CDD" id="cd07302">
    <property type="entry name" value="CHD"/>
    <property type="match status" value="1"/>
</dbReference>
<dbReference type="InterPro" id="IPR050697">
    <property type="entry name" value="Adenylyl/Guanylyl_Cyclase_3/4"/>
</dbReference>
<dbReference type="InterPro" id="IPR029787">
    <property type="entry name" value="Nucleotide_cyclase"/>
</dbReference>
<dbReference type="Pfam" id="PF00211">
    <property type="entry name" value="Guanylate_cyc"/>
    <property type="match status" value="1"/>
</dbReference>
<name>A0A1G7NBF3_9BRAD</name>
<feature type="domain" description="Guanylate cyclase" evidence="5">
    <location>
        <begin position="296"/>
        <end position="424"/>
    </location>
</feature>
<keyword evidence="4" id="KW-0812">Transmembrane</keyword>
<keyword evidence="4" id="KW-1133">Transmembrane helix</keyword>
<dbReference type="GO" id="GO:0006171">
    <property type="term" value="P:cAMP biosynthetic process"/>
    <property type="evidence" value="ECO:0007669"/>
    <property type="project" value="TreeGrafter"/>
</dbReference>
<feature type="transmembrane region" description="Helical" evidence="4">
    <location>
        <begin position="143"/>
        <end position="161"/>
    </location>
</feature>
<evidence type="ECO:0000256" key="2">
    <source>
        <dbReference type="ARBA" id="ARBA00022475"/>
    </source>
</evidence>
<dbReference type="Proteomes" id="UP000199245">
    <property type="component" value="Unassembled WGS sequence"/>
</dbReference>
<evidence type="ECO:0000313" key="7">
    <source>
        <dbReference type="Proteomes" id="UP000199245"/>
    </source>
</evidence>
<dbReference type="SMART" id="SM00044">
    <property type="entry name" value="CYCc"/>
    <property type="match status" value="1"/>
</dbReference>
<dbReference type="GO" id="GO:0035556">
    <property type="term" value="P:intracellular signal transduction"/>
    <property type="evidence" value="ECO:0007669"/>
    <property type="project" value="InterPro"/>
</dbReference>
<dbReference type="InterPro" id="IPR001054">
    <property type="entry name" value="A/G_cyclase"/>
</dbReference>
<dbReference type="GO" id="GO:0004016">
    <property type="term" value="F:adenylate cyclase activity"/>
    <property type="evidence" value="ECO:0007669"/>
    <property type="project" value="UniProtKB-ARBA"/>
</dbReference>
<protein>
    <submittedName>
        <fullName evidence="6">Adenylate cyclase</fullName>
    </submittedName>
</protein>
<dbReference type="Gene3D" id="3.30.70.1230">
    <property type="entry name" value="Nucleotide cyclase"/>
    <property type="match status" value="1"/>
</dbReference>
<gene>
    <name evidence="6" type="ORF">SAMN05216337_106923</name>
</gene>
<dbReference type="FunFam" id="3.30.70.1230:FF:000056">
    <property type="entry name" value="Putative adenylate cyclase"/>
    <property type="match status" value="1"/>
</dbReference>
<dbReference type="PROSITE" id="PS50125">
    <property type="entry name" value="GUANYLATE_CYCLASE_2"/>
    <property type="match status" value="1"/>
</dbReference>
<proteinExistence type="predicted"/>
<accession>A0A1G7NBF3</accession>
<evidence type="ECO:0000313" key="6">
    <source>
        <dbReference type="EMBL" id="SDF71227.1"/>
    </source>
</evidence>
<dbReference type="SUPFAM" id="SSF55073">
    <property type="entry name" value="Nucleotide cyclase"/>
    <property type="match status" value="1"/>
</dbReference>
<reference evidence="6 7" key="1">
    <citation type="submission" date="2016-10" db="EMBL/GenBank/DDBJ databases">
        <authorList>
            <person name="de Groot N.N."/>
        </authorList>
    </citation>
    <scope>NUCLEOTIDE SEQUENCE [LARGE SCALE GENOMIC DNA]</scope>
    <source>
        <strain evidence="6 7">R5</strain>
    </source>
</reference>
<evidence type="ECO:0000256" key="4">
    <source>
        <dbReference type="SAM" id="Phobius"/>
    </source>
</evidence>
<organism evidence="6 7">
    <name type="scientific">Bradyrhizobium brasilense</name>
    <dbReference type="NCBI Taxonomy" id="1419277"/>
    <lineage>
        <taxon>Bacteria</taxon>
        <taxon>Pseudomonadati</taxon>
        <taxon>Pseudomonadota</taxon>
        <taxon>Alphaproteobacteria</taxon>
        <taxon>Hyphomicrobiales</taxon>
        <taxon>Nitrobacteraceae</taxon>
        <taxon>Bradyrhizobium</taxon>
    </lineage>
</organism>
<evidence type="ECO:0000256" key="3">
    <source>
        <dbReference type="ARBA" id="ARBA00023136"/>
    </source>
</evidence>
<feature type="transmembrane region" description="Helical" evidence="4">
    <location>
        <begin position="167"/>
        <end position="184"/>
    </location>
</feature>